<evidence type="ECO:0000313" key="2">
    <source>
        <dbReference type="EMBL" id="CAF4439027.1"/>
    </source>
</evidence>
<protein>
    <submittedName>
        <fullName evidence="1">Uncharacterized protein</fullName>
    </submittedName>
</protein>
<organism evidence="1 3">
    <name type="scientific">Didymodactylos carnosus</name>
    <dbReference type="NCBI Taxonomy" id="1234261"/>
    <lineage>
        <taxon>Eukaryota</taxon>
        <taxon>Metazoa</taxon>
        <taxon>Spiralia</taxon>
        <taxon>Gnathifera</taxon>
        <taxon>Rotifera</taxon>
        <taxon>Eurotatoria</taxon>
        <taxon>Bdelloidea</taxon>
        <taxon>Philodinida</taxon>
        <taxon>Philodinidae</taxon>
        <taxon>Didymodactylos</taxon>
    </lineage>
</organism>
<feature type="non-terminal residue" evidence="1">
    <location>
        <position position="1"/>
    </location>
</feature>
<dbReference type="EMBL" id="CAJNOK010055621">
    <property type="protein sequence ID" value="CAF1619986.1"/>
    <property type="molecule type" value="Genomic_DNA"/>
</dbReference>
<gene>
    <name evidence="1" type="ORF">OVA965_LOCUS43141</name>
    <name evidence="2" type="ORF">TMI583_LOCUS45286</name>
</gene>
<comment type="caution">
    <text evidence="1">The sequence shown here is derived from an EMBL/GenBank/DDBJ whole genome shotgun (WGS) entry which is preliminary data.</text>
</comment>
<dbReference type="Proteomes" id="UP000682733">
    <property type="component" value="Unassembled WGS sequence"/>
</dbReference>
<dbReference type="EMBL" id="CAJOBA010080432">
    <property type="protein sequence ID" value="CAF4439027.1"/>
    <property type="molecule type" value="Genomic_DNA"/>
</dbReference>
<dbReference type="AlphaFoldDB" id="A0A8S2G307"/>
<evidence type="ECO:0000313" key="3">
    <source>
        <dbReference type="Proteomes" id="UP000677228"/>
    </source>
</evidence>
<dbReference type="Proteomes" id="UP000677228">
    <property type="component" value="Unassembled WGS sequence"/>
</dbReference>
<accession>A0A8S2G307</accession>
<proteinExistence type="predicted"/>
<reference evidence="1" key="1">
    <citation type="submission" date="2021-02" db="EMBL/GenBank/DDBJ databases">
        <authorList>
            <person name="Nowell W R."/>
        </authorList>
    </citation>
    <scope>NUCLEOTIDE SEQUENCE</scope>
</reference>
<name>A0A8S2G307_9BILA</name>
<evidence type="ECO:0000313" key="1">
    <source>
        <dbReference type="EMBL" id="CAF1619986.1"/>
    </source>
</evidence>
<sequence>LLLILHGSWRFIDEIQMNIQPDSSSTNHQSNLSIGLVVKKYWNKLLYLQTIVQNMCREVRCKGI</sequence>